<keyword evidence="3 5" id="KW-0408">Iron</keyword>
<dbReference type="STRING" id="290052.ASU35_06670"/>
<feature type="binding site" evidence="5">
    <location>
        <position position="75"/>
    </location>
    <ligand>
        <name>isopentenyl diphosphate</name>
        <dbReference type="ChEBI" id="CHEBI:128769"/>
    </ligand>
</feature>
<feature type="binding site" evidence="5">
    <location>
        <position position="97"/>
    </location>
    <ligand>
        <name>[4Fe-4S] cluster</name>
        <dbReference type="ChEBI" id="CHEBI:49883"/>
    </ligand>
</feature>
<feature type="binding site" evidence="5">
    <location>
        <position position="222"/>
    </location>
    <ligand>
        <name>isopentenyl diphosphate</name>
        <dbReference type="ChEBI" id="CHEBI:128769"/>
    </ligand>
</feature>
<name>A0A0V8QHN2_9FIRM</name>
<dbReference type="GO" id="GO:0016114">
    <property type="term" value="P:terpenoid biosynthetic process"/>
    <property type="evidence" value="ECO:0007669"/>
    <property type="project" value="UniProtKB-UniRule"/>
</dbReference>
<comment type="pathway">
    <text evidence="5">Isoprenoid biosynthesis; dimethylallyl diphosphate biosynthesis; dimethylallyl diphosphate from (2E)-4-hydroxy-3-methylbutenyl diphosphate: step 1/1.</text>
</comment>
<dbReference type="GO" id="GO:0051745">
    <property type="term" value="F:4-hydroxy-3-methylbut-2-enyl diphosphate reductase activity"/>
    <property type="evidence" value="ECO:0007669"/>
    <property type="project" value="UniProtKB-UniRule"/>
</dbReference>
<feature type="binding site" evidence="5">
    <location>
        <position position="265"/>
    </location>
    <ligand>
        <name>isopentenyl diphosphate</name>
        <dbReference type="ChEBI" id="CHEBI:128769"/>
    </ligand>
</feature>
<gene>
    <name evidence="5" type="primary">ispH</name>
    <name evidence="6" type="ORF">ASU35_06670</name>
</gene>
<feature type="binding site" evidence="5">
    <location>
        <position position="125"/>
    </location>
    <ligand>
        <name>(2E)-4-hydroxy-3-methylbut-2-enyl diphosphate</name>
        <dbReference type="ChEBI" id="CHEBI:128753"/>
    </ligand>
</feature>
<organism evidence="6 7">
    <name type="scientific">Acetivibrio ethanolgignens</name>
    <dbReference type="NCBI Taxonomy" id="290052"/>
    <lineage>
        <taxon>Bacteria</taxon>
        <taxon>Bacillati</taxon>
        <taxon>Bacillota</taxon>
        <taxon>Clostridia</taxon>
        <taxon>Eubacteriales</taxon>
        <taxon>Oscillospiraceae</taxon>
        <taxon>Acetivibrio</taxon>
    </lineage>
</organism>
<dbReference type="AlphaFoldDB" id="A0A0V8QHN2"/>
<proteinExistence type="inferred from homology"/>
<evidence type="ECO:0000256" key="5">
    <source>
        <dbReference type="HAMAP-Rule" id="MF_00191"/>
    </source>
</evidence>
<keyword evidence="1 5" id="KW-0004">4Fe-4S</keyword>
<keyword evidence="7" id="KW-1185">Reference proteome</keyword>
<comment type="catalytic activity">
    <reaction evidence="5">
        <text>isopentenyl diphosphate + 2 oxidized [2Fe-2S]-[ferredoxin] + H2O = (2E)-4-hydroxy-3-methylbut-2-enyl diphosphate + 2 reduced [2Fe-2S]-[ferredoxin] + 2 H(+)</text>
        <dbReference type="Rhea" id="RHEA:24488"/>
        <dbReference type="Rhea" id="RHEA-COMP:10000"/>
        <dbReference type="Rhea" id="RHEA-COMP:10001"/>
        <dbReference type="ChEBI" id="CHEBI:15377"/>
        <dbReference type="ChEBI" id="CHEBI:15378"/>
        <dbReference type="ChEBI" id="CHEBI:33737"/>
        <dbReference type="ChEBI" id="CHEBI:33738"/>
        <dbReference type="ChEBI" id="CHEBI:128753"/>
        <dbReference type="ChEBI" id="CHEBI:128769"/>
        <dbReference type="EC" id="1.17.7.4"/>
    </reaction>
</comment>
<dbReference type="NCBIfam" id="NF002187">
    <property type="entry name" value="PRK01045.1-1"/>
    <property type="match status" value="1"/>
</dbReference>
<dbReference type="GO" id="GO:0046872">
    <property type="term" value="F:metal ion binding"/>
    <property type="evidence" value="ECO:0007669"/>
    <property type="project" value="UniProtKB-KW"/>
</dbReference>
<evidence type="ECO:0000256" key="1">
    <source>
        <dbReference type="ARBA" id="ARBA00022485"/>
    </source>
</evidence>
<comment type="function">
    <text evidence="5">Catalyzes the conversion of 1-hydroxy-2-methyl-2-(E)-butenyl 4-diphosphate (HMBPP) into a mixture of isopentenyl diphosphate (IPP) and dimethylallyl diphosphate (DMAPP). Acts in the terminal step of the DOXP/MEP pathway for isoprenoid precursor biosynthesis.</text>
</comment>
<feature type="binding site" evidence="5">
    <location>
        <position position="223"/>
    </location>
    <ligand>
        <name>isopentenyl diphosphate</name>
        <dbReference type="ChEBI" id="CHEBI:128769"/>
    </ligand>
</feature>
<dbReference type="Gene3D" id="3.40.50.11270">
    <property type="match status" value="1"/>
</dbReference>
<feature type="binding site" evidence="5">
    <location>
        <position position="223"/>
    </location>
    <ligand>
        <name>dimethylallyl diphosphate</name>
        <dbReference type="ChEBI" id="CHEBI:57623"/>
    </ligand>
</feature>
<comment type="similarity">
    <text evidence="5">Belongs to the IspH family.</text>
</comment>
<feature type="binding site" evidence="5">
    <location>
        <position position="40"/>
    </location>
    <ligand>
        <name>dimethylallyl diphosphate</name>
        <dbReference type="ChEBI" id="CHEBI:57623"/>
    </ligand>
</feature>
<evidence type="ECO:0000256" key="3">
    <source>
        <dbReference type="ARBA" id="ARBA00023004"/>
    </source>
</evidence>
<dbReference type="CDD" id="cd13944">
    <property type="entry name" value="lytB_ispH"/>
    <property type="match status" value="1"/>
</dbReference>
<feature type="binding site" evidence="5">
    <location>
        <position position="265"/>
    </location>
    <ligand>
        <name>(2E)-4-hydroxy-3-methylbut-2-enyl diphosphate</name>
        <dbReference type="ChEBI" id="CHEBI:128753"/>
    </ligand>
</feature>
<dbReference type="PANTHER" id="PTHR30426:SF0">
    <property type="entry name" value="4-HYDROXY-3-METHYLBUT-2-ENYL DIPHOSPHATE REDUCTASE"/>
    <property type="match status" value="1"/>
</dbReference>
<reference evidence="6 7" key="1">
    <citation type="submission" date="2015-11" db="EMBL/GenBank/DDBJ databases">
        <title>Butyribacter intestini gen. nov., sp. nov., a butyric acid-producing bacterium of the family Lachnospiraceae isolated from the human faeces.</title>
        <authorList>
            <person name="Zou Y."/>
            <person name="Xue W."/>
            <person name="Luo G."/>
            <person name="Lv M."/>
        </authorList>
    </citation>
    <scope>NUCLEOTIDE SEQUENCE [LARGE SCALE GENOMIC DNA]</scope>
    <source>
        <strain evidence="6 7">ACET-33324</strain>
    </source>
</reference>
<feature type="binding site" evidence="5">
    <location>
        <position position="75"/>
    </location>
    <ligand>
        <name>(2E)-4-hydroxy-3-methylbut-2-enyl diphosphate</name>
        <dbReference type="ChEBI" id="CHEBI:128753"/>
    </ligand>
</feature>
<feature type="binding site" evidence="5">
    <location>
        <position position="125"/>
    </location>
    <ligand>
        <name>isopentenyl diphosphate</name>
        <dbReference type="ChEBI" id="CHEBI:128769"/>
    </ligand>
</feature>
<accession>A0A0V8QHN2</accession>
<feature type="binding site" evidence="5">
    <location>
        <position position="221"/>
    </location>
    <ligand>
        <name>isopentenyl diphosphate</name>
        <dbReference type="ChEBI" id="CHEBI:128769"/>
    </ligand>
</feature>
<feature type="binding site" evidence="5">
    <location>
        <position position="223"/>
    </location>
    <ligand>
        <name>(2E)-4-hydroxy-3-methylbut-2-enyl diphosphate</name>
        <dbReference type="ChEBI" id="CHEBI:128753"/>
    </ligand>
</feature>
<dbReference type="EMBL" id="LNAM01000046">
    <property type="protein sequence ID" value="KSV60085.1"/>
    <property type="molecule type" value="Genomic_DNA"/>
</dbReference>
<protein>
    <recommendedName>
        <fullName evidence="5">4-hydroxy-3-methylbut-2-enyl diphosphate reductase</fullName>
        <shortName evidence="5">HMBPP reductase</shortName>
        <ecNumber evidence="5">1.17.7.4</ecNumber>
    </recommendedName>
</protein>
<feature type="binding site" evidence="5">
    <location>
        <position position="12"/>
    </location>
    <ligand>
        <name>[4Fe-4S] cluster</name>
        <dbReference type="ChEBI" id="CHEBI:49883"/>
    </ligand>
</feature>
<dbReference type="InterPro" id="IPR003451">
    <property type="entry name" value="LytB/IspH"/>
</dbReference>
<dbReference type="Gene3D" id="3.40.1010.20">
    <property type="entry name" value="4-hydroxy-3-methylbut-2-enyl diphosphate reductase, catalytic domain"/>
    <property type="match status" value="2"/>
</dbReference>
<comment type="catalytic activity">
    <reaction evidence="5">
        <text>dimethylallyl diphosphate + 2 oxidized [2Fe-2S]-[ferredoxin] + H2O = (2E)-4-hydroxy-3-methylbut-2-enyl diphosphate + 2 reduced [2Fe-2S]-[ferredoxin] + 2 H(+)</text>
        <dbReference type="Rhea" id="RHEA:24825"/>
        <dbReference type="Rhea" id="RHEA-COMP:10000"/>
        <dbReference type="Rhea" id="RHEA-COMP:10001"/>
        <dbReference type="ChEBI" id="CHEBI:15377"/>
        <dbReference type="ChEBI" id="CHEBI:15378"/>
        <dbReference type="ChEBI" id="CHEBI:33737"/>
        <dbReference type="ChEBI" id="CHEBI:33738"/>
        <dbReference type="ChEBI" id="CHEBI:57623"/>
        <dbReference type="ChEBI" id="CHEBI:128753"/>
        <dbReference type="EC" id="1.17.7.4"/>
    </reaction>
</comment>
<feature type="binding site" evidence="5">
    <location>
        <position position="75"/>
    </location>
    <ligand>
        <name>dimethylallyl diphosphate</name>
        <dbReference type="ChEBI" id="CHEBI:57623"/>
    </ligand>
</feature>
<feature type="binding site" evidence="5">
    <location>
        <position position="40"/>
    </location>
    <ligand>
        <name>isopentenyl diphosphate</name>
        <dbReference type="ChEBI" id="CHEBI:128769"/>
    </ligand>
</feature>
<sequence>MEVTVAKSAGFCFGVKRAVDTVYEEIKTGERVYTYGPIIHNDEVVSDLKDRGVVVINSLEELSSLKKGTIIVRSHGVSRAEYEQMQSSGFRIIDATCPFVKKIHNTVMEHSDKGEEIIIIGSANHPEVQGIIGWCSGKCTVIETAQEAESYEFLGSGQLCLVAQTTFNYKKFKDLVEILSKKGYDILALNTICNATEVRQNEARQLAKNSDAMVVIGGKQSSNTQKLVEICKSECADTYYIQTLVDLDLEMLKSFRSVGITAGASTPKNIIKEVQIACQK</sequence>
<feature type="binding site" evidence="5">
    <location>
        <position position="265"/>
    </location>
    <ligand>
        <name>dimethylallyl diphosphate</name>
        <dbReference type="ChEBI" id="CHEBI:57623"/>
    </ligand>
</feature>
<comment type="caution">
    <text evidence="6">The sequence shown here is derived from an EMBL/GenBank/DDBJ whole genome shotgun (WGS) entry which is preliminary data.</text>
</comment>
<dbReference type="PANTHER" id="PTHR30426">
    <property type="entry name" value="4-HYDROXY-3-METHYLBUT-2-ENYL DIPHOSPHATE REDUCTASE"/>
    <property type="match status" value="1"/>
</dbReference>
<dbReference type="GO" id="GO:0050992">
    <property type="term" value="P:dimethylallyl diphosphate biosynthetic process"/>
    <property type="evidence" value="ECO:0007669"/>
    <property type="project" value="UniProtKB-UniRule"/>
</dbReference>
<dbReference type="HAMAP" id="MF_00191">
    <property type="entry name" value="IspH"/>
    <property type="match status" value="1"/>
</dbReference>
<feature type="binding site" evidence="5">
    <location>
        <position position="221"/>
    </location>
    <ligand>
        <name>dimethylallyl diphosphate</name>
        <dbReference type="ChEBI" id="CHEBI:57623"/>
    </ligand>
</feature>
<dbReference type="Proteomes" id="UP000054874">
    <property type="component" value="Unassembled WGS sequence"/>
</dbReference>
<dbReference type="UniPathway" id="UPA00056">
    <property type="reaction ID" value="UER00097"/>
</dbReference>
<keyword evidence="5 6" id="KW-0560">Oxidoreductase</keyword>
<feature type="binding site" evidence="5">
    <location>
        <position position="222"/>
    </location>
    <ligand>
        <name>(2E)-4-hydroxy-3-methylbut-2-enyl diphosphate</name>
        <dbReference type="ChEBI" id="CHEBI:128753"/>
    </ligand>
</feature>
<feature type="binding site" evidence="5">
    <location>
        <position position="165"/>
    </location>
    <ligand>
        <name>(2E)-4-hydroxy-3-methylbut-2-enyl diphosphate</name>
        <dbReference type="ChEBI" id="CHEBI:128753"/>
    </ligand>
</feature>
<keyword evidence="2 5" id="KW-0479">Metal-binding</keyword>
<dbReference type="OrthoDB" id="9804077at2"/>
<evidence type="ECO:0000256" key="2">
    <source>
        <dbReference type="ARBA" id="ARBA00022723"/>
    </source>
</evidence>
<keyword evidence="4 5" id="KW-0411">Iron-sulfur</keyword>
<keyword evidence="5" id="KW-0414">Isoprene biosynthesis</keyword>
<feature type="binding site" evidence="5">
    <location>
        <position position="125"/>
    </location>
    <ligand>
        <name>dimethylallyl diphosphate</name>
        <dbReference type="ChEBI" id="CHEBI:57623"/>
    </ligand>
</feature>
<comment type="cofactor">
    <cofactor evidence="5">
        <name>[4Fe-4S] cluster</name>
        <dbReference type="ChEBI" id="CHEBI:49883"/>
    </cofactor>
    <text evidence="5">Binds 1 [4Fe-4S] cluster per subunit.</text>
</comment>
<dbReference type="Pfam" id="PF02401">
    <property type="entry name" value="LYTB"/>
    <property type="match status" value="1"/>
</dbReference>
<feature type="binding site" evidence="5">
    <location>
        <position position="193"/>
    </location>
    <ligand>
        <name>[4Fe-4S] cluster</name>
        <dbReference type="ChEBI" id="CHEBI:49883"/>
    </ligand>
</feature>
<feature type="binding site" evidence="5">
    <location>
        <position position="221"/>
    </location>
    <ligand>
        <name>(2E)-4-hydroxy-3-methylbut-2-enyl diphosphate</name>
        <dbReference type="ChEBI" id="CHEBI:128753"/>
    </ligand>
</feature>
<feature type="binding site" evidence="5">
    <location>
        <position position="40"/>
    </location>
    <ligand>
        <name>(2E)-4-hydroxy-3-methylbut-2-enyl diphosphate</name>
        <dbReference type="ChEBI" id="CHEBI:128753"/>
    </ligand>
</feature>
<evidence type="ECO:0000256" key="4">
    <source>
        <dbReference type="ARBA" id="ARBA00023014"/>
    </source>
</evidence>
<comment type="pathway">
    <text evidence="5">Isoprenoid biosynthesis; isopentenyl diphosphate biosynthesis via DXP pathway; isopentenyl diphosphate from 1-deoxy-D-xylulose 5-phosphate: step 6/6.</text>
</comment>
<feature type="binding site" evidence="5">
    <location>
        <position position="222"/>
    </location>
    <ligand>
        <name>dimethylallyl diphosphate</name>
        <dbReference type="ChEBI" id="CHEBI:57623"/>
    </ligand>
</feature>
<evidence type="ECO:0000313" key="6">
    <source>
        <dbReference type="EMBL" id="KSV60085.1"/>
    </source>
</evidence>
<dbReference type="UniPathway" id="UPA00059">
    <property type="reaction ID" value="UER00105"/>
</dbReference>
<evidence type="ECO:0000313" key="7">
    <source>
        <dbReference type="Proteomes" id="UP000054874"/>
    </source>
</evidence>
<dbReference type="EC" id="1.17.7.4" evidence="5"/>
<feature type="active site" description="Proton donor" evidence="5">
    <location>
        <position position="127"/>
    </location>
</feature>
<dbReference type="NCBIfam" id="TIGR00216">
    <property type="entry name" value="ispH_lytB"/>
    <property type="match status" value="1"/>
</dbReference>
<dbReference type="GO" id="GO:0051539">
    <property type="term" value="F:4 iron, 4 sulfur cluster binding"/>
    <property type="evidence" value="ECO:0007669"/>
    <property type="project" value="UniProtKB-UniRule"/>
</dbReference>
<dbReference type="RefSeq" id="WP_058351665.1">
    <property type="nucleotide sequence ID" value="NZ_CABMMD010000046.1"/>
</dbReference>
<dbReference type="GO" id="GO:0019288">
    <property type="term" value="P:isopentenyl diphosphate biosynthetic process, methylerythritol 4-phosphate pathway"/>
    <property type="evidence" value="ECO:0007669"/>
    <property type="project" value="UniProtKB-UniRule"/>
</dbReference>